<evidence type="ECO:0000313" key="3">
    <source>
        <dbReference type="Proteomes" id="UP000274515"/>
    </source>
</evidence>
<reference evidence="2 3" key="1">
    <citation type="submission" date="2018-11" db="EMBL/GenBank/DDBJ databases">
        <title>Saccharopolyspora rhizosphaerae sp. nov., an actinomycete isolated from rhizosphere soil in Thailand.</title>
        <authorList>
            <person name="Intra B."/>
            <person name="Euanorasetr J."/>
            <person name="Take A."/>
            <person name="Inahashi Y."/>
            <person name="Mori M."/>
            <person name="Panbangred W."/>
            <person name="Matsumoto A."/>
        </authorList>
    </citation>
    <scope>NUCLEOTIDE SEQUENCE [LARGE SCALE GENOMIC DNA]</scope>
    <source>
        <strain evidence="2 3">H219</strain>
    </source>
</reference>
<sequence length="431" mass="42708">MSSMFVDTGTPSLDSSSWSAGAGPVDSARATANAINQGDWGDFAASAGVLALDGLVTVIDPVGTALAAGVGWLMEHLAPLRELLDFLAGDPNVIKEGADTWLAIKADLQGLAGDFPSRAEQQTSGWSGPAKDAYAKQVKAYTEGLQAMAMSAGSASATIATAGTMVATCRAIVRDIIAAIVAELVKGALAALAGSVVSFGATVAGYLAYAAGRVGATIAKITAKISQLLAKLGKAGTMLARVLDDMAEVGAKIGADLTAAGTKAASTAPASAGSMLSAGSKVSAGSDALSAAAGGTARASDGLAAAAGRTSEAAAGLSRGADNLAGTGLRWAHGADDAGRAVTNGVGKRGQDWAQNAGYSGRHADDMDRAANVLNAESQVIRGGLGYVQYDQQTYDSDSGSYYDGYDRSGAPAGQGGTKGWSGDLSDTGGS</sequence>
<feature type="compositionally biased region" description="Low complexity" evidence="1">
    <location>
        <begin position="398"/>
        <end position="410"/>
    </location>
</feature>
<comment type="caution">
    <text evidence="2">The sequence shown here is derived from an EMBL/GenBank/DDBJ whole genome shotgun (WGS) entry which is preliminary data.</text>
</comment>
<dbReference type="EMBL" id="RSAA01000007">
    <property type="protein sequence ID" value="RRO18160.1"/>
    <property type="molecule type" value="Genomic_DNA"/>
</dbReference>
<feature type="compositionally biased region" description="Polar residues" evidence="1">
    <location>
        <begin position="1"/>
        <end position="19"/>
    </location>
</feature>
<dbReference type="AlphaFoldDB" id="A0A3R8Q6S4"/>
<feature type="region of interest" description="Disordered" evidence="1">
    <location>
        <begin position="1"/>
        <end position="20"/>
    </location>
</feature>
<gene>
    <name evidence="2" type="ORF">EIL87_07900</name>
</gene>
<evidence type="ECO:0000256" key="1">
    <source>
        <dbReference type="SAM" id="MobiDB-lite"/>
    </source>
</evidence>
<evidence type="ECO:0000313" key="2">
    <source>
        <dbReference type="EMBL" id="RRO18160.1"/>
    </source>
</evidence>
<name>A0A3R8Q6S4_9PSEU</name>
<organism evidence="2 3">
    <name type="scientific">Saccharopolyspora rhizosphaerae</name>
    <dbReference type="NCBI Taxonomy" id="2492662"/>
    <lineage>
        <taxon>Bacteria</taxon>
        <taxon>Bacillati</taxon>
        <taxon>Actinomycetota</taxon>
        <taxon>Actinomycetes</taxon>
        <taxon>Pseudonocardiales</taxon>
        <taxon>Pseudonocardiaceae</taxon>
        <taxon>Saccharopolyspora</taxon>
    </lineage>
</organism>
<dbReference type="SUPFAM" id="SSF140453">
    <property type="entry name" value="EsxAB dimer-like"/>
    <property type="match status" value="1"/>
</dbReference>
<keyword evidence="3" id="KW-1185">Reference proteome</keyword>
<dbReference type="InterPro" id="IPR036689">
    <property type="entry name" value="ESAT-6-like_sf"/>
</dbReference>
<dbReference type="RefSeq" id="WP_125089512.1">
    <property type="nucleotide sequence ID" value="NZ_RSAA01000007.1"/>
</dbReference>
<dbReference type="OrthoDB" id="4763957at2"/>
<evidence type="ECO:0008006" key="4">
    <source>
        <dbReference type="Google" id="ProtNLM"/>
    </source>
</evidence>
<dbReference type="Proteomes" id="UP000274515">
    <property type="component" value="Unassembled WGS sequence"/>
</dbReference>
<feature type="region of interest" description="Disordered" evidence="1">
    <location>
        <begin position="398"/>
        <end position="431"/>
    </location>
</feature>
<proteinExistence type="predicted"/>
<accession>A0A3R8Q6S4</accession>
<protein>
    <recommendedName>
        <fullName evidence="4">WXG100 family type VII secretion target</fullName>
    </recommendedName>
</protein>